<evidence type="ECO:0000259" key="4">
    <source>
        <dbReference type="Pfam" id="PF20843"/>
    </source>
</evidence>
<dbReference type="InterPro" id="IPR048265">
    <property type="entry name" value="Rax2-like_third"/>
</dbReference>
<dbReference type="GO" id="GO:1902929">
    <property type="term" value="C:plasma membrane of growing cell tip"/>
    <property type="evidence" value="ECO:0007669"/>
    <property type="project" value="TreeGrafter"/>
</dbReference>
<dbReference type="PANTHER" id="PTHR31778">
    <property type="entry name" value="BUD SITE SELECTION PROTEIN RAX2"/>
    <property type="match status" value="1"/>
</dbReference>
<keyword evidence="1" id="KW-1133">Transmembrane helix</keyword>
<keyword evidence="6" id="KW-1185">Reference proteome</keyword>
<name>A0A0G2EUX8_PHACM</name>
<dbReference type="Gene3D" id="2.120.10.80">
    <property type="entry name" value="Kelch-type beta propeller"/>
    <property type="match status" value="1"/>
</dbReference>
<proteinExistence type="predicted"/>
<evidence type="ECO:0000259" key="2">
    <source>
        <dbReference type="Pfam" id="PF12768"/>
    </source>
</evidence>
<keyword evidence="1" id="KW-0812">Transmembrane</keyword>
<dbReference type="OrthoDB" id="2503993at2759"/>
<evidence type="ECO:0000313" key="5">
    <source>
        <dbReference type="EMBL" id="KKY26492.1"/>
    </source>
</evidence>
<dbReference type="EMBL" id="LCWF01000035">
    <property type="protein sequence ID" value="KKY26492.1"/>
    <property type="molecule type" value="Genomic_DNA"/>
</dbReference>
<dbReference type="InterPro" id="IPR011043">
    <property type="entry name" value="Gal_Oxase/kelch_b-propeller"/>
</dbReference>
<dbReference type="Pfam" id="PF20842">
    <property type="entry name" value="Rax2_2"/>
    <property type="match status" value="1"/>
</dbReference>
<comment type="caution">
    <text evidence="5">The sequence shown here is derived from an EMBL/GenBank/DDBJ whole genome shotgun (WGS) entry which is preliminary data.</text>
</comment>
<dbReference type="SUPFAM" id="SSF50965">
    <property type="entry name" value="Galactose oxidase, central domain"/>
    <property type="match status" value="1"/>
</dbReference>
<dbReference type="InterPro" id="IPR024982">
    <property type="entry name" value="Rax2-like_C"/>
</dbReference>
<reference evidence="5 6" key="1">
    <citation type="submission" date="2015-05" db="EMBL/GenBank/DDBJ databases">
        <title>Distinctive expansion of gene families associated with plant cell wall degradation and secondary metabolism in the genomes of grapevine trunk pathogens.</title>
        <authorList>
            <person name="Lawrence D.P."/>
            <person name="Travadon R."/>
            <person name="Rolshausen P.E."/>
            <person name="Baumgartner K."/>
        </authorList>
    </citation>
    <scope>NUCLEOTIDE SEQUENCE [LARGE SCALE GENOMIC DNA]</scope>
    <source>
        <strain evidence="5">UCRPC4</strain>
    </source>
</reference>
<organism evidence="5 6">
    <name type="scientific">Phaeomoniella chlamydospora</name>
    <name type="common">Phaeoacremonium chlamydosporum</name>
    <dbReference type="NCBI Taxonomy" id="158046"/>
    <lineage>
        <taxon>Eukaryota</taxon>
        <taxon>Fungi</taxon>
        <taxon>Dikarya</taxon>
        <taxon>Ascomycota</taxon>
        <taxon>Pezizomycotina</taxon>
        <taxon>Eurotiomycetes</taxon>
        <taxon>Chaetothyriomycetidae</taxon>
        <taxon>Phaeomoniellales</taxon>
        <taxon>Phaeomoniellaceae</taxon>
        <taxon>Phaeomoniella</taxon>
    </lineage>
</organism>
<feature type="transmembrane region" description="Helical" evidence="1">
    <location>
        <begin position="1117"/>
        <end position="1140"/>
    </location>
</feature>
<keyword evidence="1" id="KW-0472">Membrane</keyword>
<dbReference type="PANTHER" id="PTHR31778:SF2">
    <property type="entry name" value="BUD SITE SELECTION PROTEIN RAX2"/>
    <property type="match status" value="1"/>
</dbReference>
<dbReference type="Pfam" id="PF12768">
    <property type="entry name" value="Rax2"/>
    <property type="match status" value="1"/>
</dbReference>
<protein>
    <submittedName>
        <fullName evidence="5">Putative cellular morphogenesis protein</fullName>
    </submittedName>
</protein>
<dbReference type="InterPro" id="IPR015915">
    <property type="entry name" value="Kelch-typ_b-propeller"/>
</dbReference>
<feature type="domain" description="Rax2-like second" evidence="3">
    <location>
        <begin position="185"/>
        <end position="334"/>
    </location>
</feature>
<dbReference type="Proteomes" id="UP000053317">
    <property type="component" value="Unassembled WGS sequence"/>
</dbReference>
<accession>A0A0G2EUX8</accession>
<evidence type="ECO:0000256" key="1">
    <source>
        <dbReference type="SAM" id="Phobius"/>
    </source>
</evidence>
<evidence type="ECO:0000313" key="6">
    <source>
        <dbReference type="Proteomes" id="UP000053317"/>
    </source>
</evidence>
<dbReference type="InterPro" id="IPR048266">
    <property type="entry name" value="Rax2-like_second"/>
</dbReference>
<evidence type="ECO:0000259" key="3">
    <source>
        <dbReference type="Pfam" id="PF20842"/>
    </source>
</evidence>
<gene>
    <name evidence="5" type="ORF">UCRPC4_g01511</name>
</gene>
<dbReference type="AlphaFoldDB" id="A0A0G2EUX8"/>
<sequence>MLIAPSPCEIALAGDFDAISLYEYEQQDSSNNGSISVIASLGDSVFDDIAAADAAITTMCPFVMEDGTLSGVVVGGNFTSLGGVDAQAVALVDPNTTEVTPLPGIQGTVSALLCDQETNSVYVGGSFKAANSTNAIAWVGTSGWANLAFAGFNAPVTSITKAPSGHIVFGGSFTGLGNTTTPTRKDGQVINLSTANITSGSTTTTSGFNDPTNIVCNLNGTDGTASTWLLEDDTAGYWQANMSFGYIPTLLRLWNTDQDGRGTKTFRVTALPLNGIMNFTYTDPDTGEDAYCDSTCPLAHNSSNPSQDFHFVNSVGMNAFRIDISDWYGSGGGLDGIELFEDDIYAYAIDDFNEPSCSGESFTSNATATGPWTVTPSGDSDSEYLTTYVDSSNATSASVVFQPDIKQAGNYSVTMFTPGCLQTDSCSSRGIVNVTGTYASTGTEANEATSVTLYQTNDYDKYDVIFSGYTDAASDSFRPTVTLTPVAGSGTQVVASRVRFQLLNSTGGLNGLYEYNPNEAVVSTDFSTSAINRAGTELNDGAVVNALVTIGDTIYAGGKFSDDIFENIMAFSDNQSQSLPNSGLNAPVSSLYSFDNLLYVGGNFTNTSTSSVDGLNNIAAYSPSEDKWIALGQGVNGQVNAVVPLKISVTSSTPEVTISFSGDFTEILAFDDNDTVDASGFAIWVPSQKNWLQNIDGAESAFSGQLTAYANISGSSPLLAGSLDSEGMAASGAVSLTGSSSGQSLSELPITISASDTSSSLSKRASTSSSDVNGVVTGTYYSNGGRNVTVLAGHFSATATNGSTIYNILFLNGSNNDAVTGFADGPNSNSTIYSLAVHTDTLFVGGSITGTVSGSDINGLILYDLLRARFVTTQPPSLSGDNVVVNAISVRPSSTQIFVGGDFSSAGSLGCSTVCMFDTSSGQWSNPGTGIGGVATAFTWASDRTLIVGGNLTVNGNDTAVASYDAKKQTWSSSTSLSSVPGPVTAMTPGTDDASVLWISGTATNGSTYLININDDKLRAVGDVFGSSTDIRGLQVFEVSENHKSTDFLQDGQVLLVTGQLDLPDFGNASAALFNGTTFEPFVLTSTSDGGAGSLSQLISSKTASLKGSGGGHSKGIVILVSLCAALGVLFLIILIGFIIDRVQRRRQGYSAIPASYTDKQSNLGRVPPEHLFQNLGRNGAGQAPHV</sequence>
<feature type="domain" description="Rax2-like third" evidence="4">
    <location>
        <begin position="345"/>
        <end position="502"/>
    </location>
</feature>
<feature type="domain" description="Rax2-like C-terminal" evidence="2">
    <location>
        <begin position="860"/>
        <end position="1107"/>
    </location>
</feature>
<reference evidence="5 6" key="2">
    <citation type="submission" date="2015-05" db="EMBL/GenBank/DDBJ databases">
        <authorList>
            <person name="Morales-Cruz A."/>
            <person name="Amrine K.C."/>
            <person name="Cantu D."/>
        </authorList>
    </citation>
    <scope>NUCLEOTIDE SEQUENCE [LARGE SCALE GENOMIC DNA]</scope>
    <source>
        <strain evidence="5">UCRPC4</strain>
    </source>
</reference>
<dbReference type="Pfam" id="PF20843">
    <property type="entry name" value="Rax2_3"/>
    <property type="match status" value="1"/>
</dbReference>